<sequence length="523" mass="59111">MNDPSQGIQRELLPHIHLVSTYPLPHLPQIHPEKVSEWLQAAPKITRDQAPFYWTYLDRPQDMTVLLVWQSIALSADFPSDGYVWAPQETAVQFQVEGGYTLEMYQHTAGYAPGESIATHSRRRYRLLPPRTSGPQTTQPDPCLWIVHYTATEPNERIPASLIPLDIRMQQIMNTRQYLQSQGQIVQKDFMLHDRSNWPSISFPRNRPQGFAAYGPSLPTARIPHTMAYPPQMAIPGPPTKRIRTQTNSVQPNLNAGVSVFDIEEEEDISRGDLFDHITPREISMSRYKQNHEWMEEVVSSPYAINRIIPSDLGLGIRGELADLTNGIFDAPLDPEKDVPKNSYVGRLDPEKAEEFRRRVTEKIAQTKKDMELLEIQHHKRLVKGQRSSLLEKAEKELCLAAAHPSDTGPEFWRLEGRIEEDASDEKKGTSFVPKVSEIVSKVEAAFGRNIVPVKELTRIQDGGYEEPCEAPLYNMIACPNPNASLPPINYGLNQGALFPSTADIDMHISSTGMGDYLQDYGV</sequence>
<dbReference type="AlphaFoldDB" id="A0A420IU78"/>
<dbReference type="Pfam" id="PF20497">
    <property type="entry name" value="SWI-SNF_Ssr4_C"/>
    <property type="match status" value="1"/>
</dbReference>
<evidence type="ECO:0000313" key="3">
    <source>
        <dbReference type="EMBL" id="RKF78084.1"/>
    </source>
</evidence>
<dbReference type="InterPro" id="IPR046464">
    <property type="entry name" value="SWI-SNF_Ssr4_C"/>
</dbReference>
<gene>
    <name evidence="3" type="ORF">GcM1_214039</name>
</gene>
<evidence type="ECO:0000259" key="1">
    <source>
        <dbReference type="Pfam" id="PF08549"/>
    </source>
</evidence>
<evidence type="ECO:0000313" key="4">
    <source>
        <dbReference type="Proteomes" id="UP000285326"/>
    </source>
</evidence>
<comment type="caution">
    <text evidence="3">The sequence shown here is derived from an EMBL/GenBank/DDBJ whole genome shotgun (WGS) entry which is preliminary data.</text>
</comment>
<accession>A0A420IU78</accession>
<dbReference type="Proteomes" id="UP000285326">
    <property type="component" value="Unassembled WGS sequence"/>
</dbReference>
<dbReference type="EMBL" id="MCBS01021439">
    <property type="protein sequence ID" value="RKF78084.1"/>
    <property type="molecule type" value="Genomic_DNA"/>
</dbReference>
<name>A0A420IU78_9PEZI</name>
<organism evidence="3 4">
    <name type="scientific">Golovinomyces cichoracearum</name>
    <dbReference type="NCBI Taxonomy" id="62708"/>
    <lineage>
        <taxon>Eukaryota</taxon>
        <taxon>Fungi</taxon>
        <taxon>Dikarya</taxon>
        <taxon>Ascomycota</taxon>
        <taxon>Pezizomycotina</taxon>
        <taxon>Leotiomycetes</taxon>
        <taxon>Erysiphales</taxon>
        <taxon>Erysiphaceae</taxon>
        <taxon>Golovinomyces</taxon>
    </lineage>
</organism>
<evidence type="ECO:0000259" key="2">
    <source>
        <dbReference type="Pfam" id="PF20497"/>
    </source>
</evidence>
<dbReference type="InterPro" id="IPR013859">
    <property type="entry name" value="Ssr4_N"/>
</dbReference>
<protein>
    <submittedName>
        <fullName evidence="3">SWI/SNF and RSC complexes subunit ssr4</fullName>
    </submittedName>
</protein>
<proteinExistence type="predicted"/>
<feature type="domain" description="SWI/SNF and RSC complexes subunit Ssr4 C-terminal" evidence="2">
    <location>
        <begin position="263"/>
        <end position="516"/>
    </location>
</feature>
<reference evidence="3 4" key="1">
    <citation type="journal article" date="2018" name="BMC Genomics">
        <title>Comparative genome analyses reveal sequence features reflecting distinct modes of host-adaptation between dicot and monocot powdery mildew.</title>
        <authorList>
            <person name="Wu Y."/>
            <person name="Ma X."/>
            <person name="Pan Z."/>
            <person name="Kale S.D."/>
            <person name="Song Y."/>
            <person name="King H."/>
            <person name="Zhang Q."/>
            <person name="Presley C."/>
            <person name="Deng X."/>
            <person name="Wei C.I."/>
            <person name="Xiao S."/>
        </authorList>
    </citation>
    <scope>NUCLEOTIDE SEQUENCE [LARGE SCALE GENOMIC DNA]</scope>
    <source>
        <strain evidence="3">UMSG1</strain>
    </source>
</reference>
<dbReference type="GO" id="GO:0006338">
    <property type="term" value="P:chromatin remodeling"/>
    <property type="evidence" value="ECO:0007669"/>
    <property type="project" value="InterPro"/>
</dbReference>
<dbReference type="Pfam" id="PF08549">
    <property type="entry name" value="SWI-SNF_Ssr4_N"/>
    <property type="match status" value="1"/>
</dbReference>
<feature type="domain" description="SWI/SNF and RSC complexes subunit Ssr4 N-terminal" evidence="1">
    <location>
        <begin position="2"/>
        <end position="211"/>
    </location>
</feature>